<comment type="caution">
    <text evidence="1">The sequence shown here is derived from an EMBL/GenBank/DDBJ whole genome shotgun (WGS) entry which is preliminary data.</text>
</comment>
<reference evidence="1 2" key="1">
    <citation type="submission" date="2017-12" db="EMBL/GenBank/DDBJ databases">
        <title>Comparative genomics of Botrytis spp.</title>
        <authorList>
            <person name="Valero-Jimenez C.A."/>
            <person name="Tapia P."/>
            <person name="Veloso J."/>
            <person name="Silva-Moreno E."/>
            <person name="Staats M."/>
            <person name="Valdes J.H."/>
            <person name="Van Kan J.A.L."/>
        </authorList>
    </citation>
    <scope>NUCLEOTIDE SEQUENCE [LARGE SCALE GENOMIC DNA]</scope>
    <source>
        <strain evidence="1 2">Bp0003</strain>
    </source>
</reference>
<name>A0A4Z1FV22_9HELO</name>
<gene>
    <name evidence="1" type="ORF">BPAE_0078g00500</name>
</gene>
<protein>
    <submittedName>
        <fullName evidence="1">Uncharacterized protein</fullName>
    </submittedName>
</protein>
<evidence type="ECO:0000313" key="2">
    <source>
        <dbReference type="Proteomes" id="UP000297910"/>
    </source>
</evidence>
<dbReference type="AlphaFoldDB" id="A0A4Z1FV22"/>
<evidence type="ECO:0000313" key="1">
    <source>
        <dbReference type="EMBL" id="TGO25551.1"/>
    </source>
</evidence>
<accession>A0A4Z1FV22</accession>
<proteinExistence type="predicted"/>
<keyword evidence="2" id="KW-1185">Reference proteome</keyword>
<organism evidence="1 2">
    <name type="scientific">Botrytis paeoniae</name>
    <dbReference type="NCBI Taxonomy" id="278948"/>
    <lineage>
        <taxon>Eukaryota</taxon>
        <taxon>Fungi</taxon>
        <taxon>Dikarya</taxon>
        <taxon>Ascomycota</taxon>
        <taxon>Pezizomycotina</taxon>
        <taxon>Leotiomycetes</taxon>
        <taxon>Helotiales</taxon>
        <taxon>Sclerotiniaceae</taxon>
        <taxon>Botrytis</taxon>
    </lineage>
</organism>
<dbReference type="Proteomes" id="UP000297910">
    <property type="component" value="Unassembled WGS sequence"/>
</dbReference>
<dbReference type="EMBL" id="PQXI01000078">
    <property type="protein sequence ID" value="TGO25551.1"/>
    <property type="molecule type" value="Genomic_DNA"/>
</dbReference>
<sequence>MAKRSTLFTFPQGTTVPATPLNYDNFNGGRNRTEGAFRLIEVKSLTLSPPVLKIVEFSDTKFGHNAARKLQKVPTLGIKYTAISHVWNPSPEVEDQMNAMIDTDLFGVEFDPPHGGTGLRLVNLS</sequence>